<dbReference type="RefSeq" id="WP_260277713.1">
    <property type="nucleotide sequence ID" value="NZ_JANAVZ010000007.1"/>
</dbReference>
<accession>A0ABT2KBC2</accession>
<dbReference type="InterPro" id="IPR052163">
    <property type="entry name" value="DGC-Regulatory_Protein"/>
</dbReference>
<dbReference type="SMART" id="SM00267">
    <property type="entry name" value="GGDEF"/>
    <property type="match status" value="1"/>
</dbReference>
<sequence>MMHREQILGLEMGALKALLPMHLWMTADGTVLSTGPTLAKIIGGGEHLGDLFLNGRAGDAGTLLDRIDAAAENGDRLFLRMRPAPHLNLRGNAVRARSGSVLLNLGFGIEIYDAVRIAGLTDADFAPPELAMELLFMREAIGGVLGELSRFNSQLEAAREAAEVQAHTDPLTGLRNRRGLELALGNALRLARDGDATGKGTGFALAHLDLDHFKQVNDLLGHAAGDLVLRHVARVLQEVTRSDDTAARIGGDEFVLILKGLEDPEMLKRLAGRIIAGIEAALDQQEECGVSASMGIVLSRFYKNLSAERMLADSDAALYRSKRNGRARVTIIDAPRAD</sequence>
<dbReference type="Proteomes" id="UP001320702">
    <property type="component" value="Unassembled WGS sequence"/>
</dbReference>
<comment type="caution">
    <text evidence="2">The sequence shown here is derived from an EMBL/GenBank/DDBJ whole genome shotgun (WGS) entry which is preliminary data.</text>
</comment>
<dbReference type="SUPFAM" id="SSF55073">
    <property type="entry name" value="Nucleotide cyclase"/>
    <property type="match status" value="1"/>
</dbReference>
<evidence type="ECO:0000313" key="3">
    <source>
        <dbReference type="Proteomes" id="UP001320702"/>
    </source>
</evidence>
<dbReference type="Gene3D" id="3.30.70.270">
    <property type="match status" value="1"/>
</dbReference>
<organism evidence="2 3">
    <name type="scientific">Paracoccus maritimus</name>
    <dbReference type="NCBI Taxonomy" id="2933292"/>
    <lineage>
        <taxon>Bacteria</taxon>
        <taxon>Pseudomonadati</taxon>
        <taxon>Pseudomonadota</taxon>
        <taxon>Alphaproteobacteria</taxon>
        <taxon>Rhodobacterales</taxon>
        <taxon>Paracoccaceae</taxon>
        <taxon>Paracoccus</taxon>
    </lineage>
</organism>
<dbReference type="Pfam" id="PF00990">
    <property type="entry name" value="GGDEF"/>
    <property type="match status" value="1"/>
</dbReference>
<reference evidence="2 3" key="1">
    <citation type="submission" date="2022-04" db="EMBL/GenBank/DDBJ databases">
        <title>Paracoccus sp. YLB-12 draft genome sequence.</title>
        <authorList>
            <person name="Yu L."/>
        </authorList>
    </citation>
    <scope>NUCLEOTIDE SEQUENCE [LARGE SCALE GENOMIC DNA]</scope>
    <source>
        <strain evidence="2 3">YLB-12</strain>
    </source>
</reference>
<evidence type="ECO:0000259" key="1">
    <source>
        <dbReference type="PROSITE" id="PS50887"/>
    </source>
</evidence>
<dbReference type="NCBIfam" id="TIGR00254">
    <property type="entry name" value="GGDEF"/>
    <property type="match status" value="1"/>
</dbReference>
<dbReference type="PANTHER" id="PTHR46663">
    <property type="entry name" value="DIGUANYLATE CYCLASE DGCT-RELATED"/>
    <property type="match status" value="1"/>
</dbReference>
<feature type="domain" description="GGDEF" evidence="1">
    <location>
        <begin position="201"/>
        <end position="334"/>
    </location>
</feature>
<dbReference type="EMBL" id="JANAVZ010000007">
    <property type="protein sequence ID" value="MCT4333837.1"/>
    <property type="molecule type" value="Genomic_DNA"/>
</dbReference>
<dbReference type="PANTHER" id="PTHR46663:SF4">
    <property type="entry name" value="DIGUANYLATE CYCLASE DGCT-RELATED"/>
    <property type="match status" value="1"/>
</dbReference>
<dbReference type="InterPro" id="IPR000160">
    <property type="entry name" value="GGDEF_dom"/>
</dbReference>
<keyword evidence="3" id="KW-1185">Reference proteome</keyword>
<dbReference type="InterPro" id="IPR029787">
    <property type="entry name" value="Nucleotide_cyclase"/>
</dbReference>
<proteinExistence type="predicted"/>
<dbReference type="CDD" id="cd01949">
    <property type="entry name" value="GGDEF"/>
    <property type="match status" value="1"/>
</dbReference>
<dbReference type="PROSITE" id="PS50887">
    <property type="entry name" value="GGDEF"/>
    <property type="match status" value="1"/>
</dbReference>
<gene>
    <name evidence="2" type="ORF">MU516_13295</name>
</gene>
<evidence type="ECO:0000313" key="2">
    <source>
        <dbReference type="EMBL" id="MCT4333837.1"/>
    </source>
</evidence>
<protein>
    <submittedName>
        <fullName evidence="2">GGDEF domain-containing protein</fullName>
    </submittedName>
</protein>
<dbReference type="InterPro" id="IPR043128">
    <property type="entry name" value="Rev_trsase/Diguanyl_cyclase"/>
</dbReference>
<name>A0ABT2KBC2_9RHOB</name>